<dbReference type="GO" id="GO:0006171">
    <property type="term" value="P:cAMP biosynthetic process"/>
    <property type="evidence" value="ECO:0007669"/>
    <property type="project" value="UniProtKB-KW"/>
</dbReference>
<dbReference type="CDD" id="cd00143">
    <property type="entry name" value="PP2Cc"/>
    <property type="match status" value="1"/>
</dbReference>
<dbReference type="InterPro" id="IPR013716">
    <property type="entry name" value="Adenylate_cyclase_G-a-bd"/>
</dbReference>
<evidence type="ECO:0000256" key="3">
    <source>
        <dbReference type="ARBA" id="ARBA00003896"/>
    </source>
</evidence>
<dbReference type="FunFam" id="3.80.10.10:FF:000220">
    <property type="entry name" value="Adenylate cyclase AcyA"/>
    <property type="match status" value="1"/>
</dbReference>
<feature type="compositionally biased region" description="Polar residues" evidence="17">
    <location>
        <begin position="237"/>
        <end position="248"/>
    </location>
</feature>
<protein>
    <recommendedName>
        <fullName evidence="6">Adenylate cyclase</fullName>
        <ecNumber evidence="5">4.6.1.1</ecNumber>
    </recommendedName>
    <alternativeName>
        <fullName evidence="15">ATP pyrophosphate-lyase</fullName>
    </alternativeName>
    <alternativeName>
        <fullName evidence="16">Adenylyl cyclase</fullName>
    </alternativeName>
</protein>
<dbReference type="SMART" id="SM00314">
    <property type="entry name" value="RA"/>
    <property type="match status" value="1"/>
</dbReference>
<dbReference type="PROSITE" id="PS51450">
    <property type="entry name" value="LRR"/>
    <property type="match status" value="4"/>
</dbReference>
<evidence type="ECO:0000259" key="19">
    <source>
        <dbReference type="PROSITE" id="PS50200"/>
    </source>
</evidence>
<comment type="caution">
    <text evidence="21">The sequence shown here is derived from an EMBL/GenBank/DDBJ whole genome shotgun (WGS) entry which is preliminary data.</text>
</comment>
<evidence type="ECO:0000256" key="12">
    <source>
        <dbReference type="ARBA" id="ARBA00022842"/>
    </source>
</evidence>
<feature type="domain" description="PPM-type phosphatase" evidence="20">
    <location>
        <begin position="1383"/>
        <end position="1662"/>
    </location>
</feature>
<evidence type="ECO:0000256" key="14">
    <source>
        <dbReference type="ARBA" id="ARBA00023239"/>
    </source>
</evidence>
<dbReference type="GO" id="GO:0035556">
    <property type="term" value="P:intracellular signal transduction"/>
    <property type="evidence" value="ECO:0007669"/>
    <property type="project" value="InterPro"/>
</dbReference>
<keyword evidence="11" id="KW-0067">ATP-binding</keyword>
<feature type="region of interest" description="Disordered" evidence="17">
    <location>
        <begin position="140"/>
        <end position="196"/>
    </location>
</feature>
<dbReference type="InterPro" id="IPR001932">
    <property type="entry name" value="PPM-type_phosphatase-like_dom"/>
</dbReference>
<keyword evidence="22" id="KW-1185">Reference proteome</keyword>
<evidence type="ECO:0000256" key="1">
    <source>
        <dbReference type="ARBA" id="ARBA00001593"/>
    </source>
</evidence>
<dbReference type="SUPFAM" id="SSF55073">
    <property type="entry name" value="Nucleotide cyclase"/>
    <property type="match status" value="1"/>
</dbReference>
<evidence type="ECO:0000256" key="16">
    <source>
        <dbReference type="ARBA" id="ARBA00032637"/>
    </source>
</evidence>
<dbReference type="GO" id="GO:0004016">
    <property type="term" value="F:adenylate cyclase activity"/>
    <property type="evidence" value="ECO:0007669"/>
    <property type="project" value="UniProtKB-EC"/>
</dbReference>
<dbReference type="FunFam" id="3.60.40.10:FF:000055">
    <property type="entry name" value="Adenylate cyclase AcyA"/>
    <property type="match status" value="1"/>
</dbReference>
<dbReference type="InterPro" id="IPR050216">
    <property type="entry name" value="LRR_domain-containing"/>
</dbReference>
<feature type="compositionally biased region" description="Low complexity" evidence="17">
    <location>
        <begin position="179"/>
        <end position="194"/>
    </location>
</feature>
<dbReference type="Pfam" id="PF00211">
    <property type="entry name" value="Guanylate_cyc"/>
    <property type="match status" value="1"/>
</dbReference>
<keyword evidence="14" id="KW-0456">Lyase</keyword>
<dbReference type="Pfam" id="PF23010">
    <property type="entry name" value="RA_3"/>
    <property type="match status" value="1"/>
</dbReference>
<dbReference type="SUPFAM" id="SSF52058">
    <property type="entry name" value="L domain-like"/>
    <property type="match status" value="2"/>
</dbReference>
<feature type="region of interest" description="Disordered" evidence="17">
    <location>
        <begin position="1140"/>
        <end position="1171"/>
    </location>
</feature>
<feature type="compositionally biased region" description="Basic and acidic residues" evidence="17">
    <location>
        <begin position="249"/>
        <end position="258"/>
    </location>
</feature>
<dbReference type="FunFam" id="3.80.10.10:FF:000408">
    <property type="entry name" value="Adenylate cyclase"/>
    <property type="match status" value="1"/>
</dbReference>
<dbReference type="PANTHER" id="PTHR48051:SF1">
    <property type="entry name" value="RAS SUPPRESSOR PROTEIN 1"/>
    <property type="match status" value="1"/>
</dbReference>
<dbReference type="SMART" id="SM00044">
    <property type="entry name" value="CYCc"/>
    <property type="match status" value="1"/>
</dbReference>
<dbReference type="PROSITE" id="PS50125">
    <property type="entry name" value="GUANYLATE_CYCLASE_2"/>
    <property type="match status" value="1"/>
</dbReference>
<feature type="region of interest" description="Disordered" evidence="17">
    <location>
        <begin position="237"/>
        <end position="305"/>
    </location>
</feature>
<dbReference type="Pfam" id="PF00481">
    <property type="entry name" value="PP2C"/>
    <property type="match status" value="1"/>
</dbReference>
<keyword evidence="13" id="KW-0115">cAMP biosynthesis</keyword>
<dbReference type="InterPro" id="IPR055071">
    <property type="entry name" value="RA_PHLPP-like"/>
</dbReference>
<keyword evidence="7" id="KW-0433">Leucine-rich repeat</keyword>
<reference evidence="21 22" key="1">
    <citation type="journal article" date="2018" name="BMC Genomics">
        <title>Comparative genome analyses reveal sequence features reflecting distinct modes of host-adaptation between dicot and monocot powdery mildew.</title>
        <authorList>
            <person name="Wu Y."/>
            <person name="Ma X."/>
            <person name="Pan Z."/>
            <person name="Kale S.D."/>
            <person name="Song Y."/>
            <person name="King H."/>
            <person name="Zhang Q."/>
            <person name="Presley C."/>
            <person name="Deng X."/>
            <person name="Wei C.I."/>
            <person name="Xiao S."/>
        </authorList>
    </citation>
    <scope>NUCLEOTIDE SEQUENCE [LARGE SCALE GENOMIC DNA]</scope>
    <source>
        <strain evidence="21">UMSG2</strain>
    </source>
</reference>
<dbReference type="InterPro" id="IPR032675">
    <property type="entry name" value="LRR_dom_sf"/>
</dbReference>
<feature type="compositionally biased region" description="Low complexity" evidence="17">
    <location>
        <begin position="1083"/>
        <end position="1096"/>
    </location>
</feature>
<gene>
    <name evidence="21" type="ORF">OnM2_045033</name>
</gene>
<keyword evidence="10" id="KW-0547">Nucleotide-binding</keyword>
<keyword evidence="9" id="KW-0677">Repeat</keyword>
<evidence type="ECO:0000256" key="10">
    <source>
        <dbReference type="ARBA" id="ARBA00022741"/>
    </source>
</evidence>
<dbReference type="PROSITE" id="PS50200">
    <property type="entry name" value="RA"/>
    <property type="match status" value="1"/>
</dbReference>
<dbReference type="SMART" id="SM00789">
    <property type="entry name" value="Ad_cyc_g-alpha"/>
    <property type="match status" value="1"/>
</dbReference>
<feature type="domain" description="Ras-associating" evidence="19">
    <location>
        <begin position="584"/>
        <end position="675"/>
    </location>
</feature>
<dbReference type="InterPro" id="IPR001054">
    <property type="entry name" value="A/G_cyclase"/>
</dbReference>
<feature type="domain" description="Guanylate cyclase" evidence="18">
    <location>
        <begin position="1723"/>
        <end position="1860"/>
    </location>
</feature>
<dbReference type="FunFam" id="3.80.10.10:FF:000305">
    <property type="entry name" value="Adenylate cyclase AcyA"/>
    <property type="match status" value="1"/>
</dbReference>
<dbReference type="CDD" id="cd17214">
    <property type="entry name" value="RA_CYR1_like"/>
    <property type="match status" value="1"/>
</dbReference>
<dbReference type="Proteomes" id="UP000286134">
    <property type="component" value="Unassembled WGS sequence"/>
</dbReference>
<dbReference type="STRING" id="212602.A0A420HU65"/>
<dbReference type="Gene3D" id="3.80.10.10">
    <property type="entry name" value="Ribonuclease Inhibitor"/>
    <property type="match status" value="3"/>
</dbReference>
<evidence type="ECO:0000259" key="18">
    <source>
        <dbReference type="PROSITE" id="PS50125"/>
    </source>
</evidence>
<evidence type="ECO:0000256" key="13">
    <source>
        <dbReference type="ARBA" id="ARBA00022998"/>
    </source>
</evidence>
<evidence type="ECO:0000313" key="22">
    <source>
        <dbReference type="Proteomes" id="UP000286134"/>
    </source>
</evidence>
<dbReference type="Gene3D" id="3.30.70.1230">
    <property type="entry name" value="Nucleotide cyclase"/>
    <property type="match status" value="1"/>
</dbReference>
<dbReference type="GO" id="GO:0000287">
    <property type="term" value="F:magnesium ion binding"/>
    <property type="evidence" value="ECO:0007669"/>
    <property type="project" value="InterPro"/>
</dbReference>
<dbReference type="EMBL" id="MCFK01004597">
    <property type="protein sequence ID" value="RKF60984.1"/>
    <property type="molecule type" value="Genomic_DNA"/>
</dbReference>
<dbReference type="Pfam" id="PF13855">
    <property type="entry name" value="LRR_8"/>
    <property type="match status" value="3"/>
</dbReference>
<name>A0A420HU65_9PEZI</name>
<dbReference type="SUPFAM" id="SSF81606">
    <property type="entry name" value="PP2C-like"/>
    <property type="match status" value="1"/>
</dbReference>
<evidence type="ECO:0000256" key="17">
    <source>
        <dbReference type="SAM" id="MobiDB-lite"/>
    </source>
</evidence>
<feature type="region of interest" description="Disordered" evidence="17">
    <location>
        <begin position="1"/>
        <end position="79"/>
    </location>
</feature>
<evidence type="ECO:0000313" key="21">
    <source>
        <dbReference type="EMBL" id="RKF60984.1"/>
    </source>
</evidence>
<dbReference type="InterPro" id="IPR029787">
    <property type="entry name" value="Nucleotide_cyclase"/>
</dbReference>
<dbReference type="GO" id="GO:0005737">
    <property type="term" value="C:cytoplasm"/>
    <property type="evidence" value="ECO:0007669"/>
    <property type="project" value="TreeGrafter"/>
</dbReference>
<comment type="catalytic activity">
    <reaction evidence="1">
        <text>ATP = 3',5'-cyclic AMP + diphosphate</text>
        <dbReference type="Rhea" id="RHEA:15389"/>
        <dbReference type="ChEBI" id="CHEBI:30616"/>
        <dbReference type="ChEBI" id="CHEBI:33019"/>
        <dbReference type="ChEBI" id="CHEBI:58165"/>
        <dbReference type="EC" id="4.6.1.1"/>
    </reaction>
</comment>
<dbReference type="CDD" id="cd07302">
    <property type="entry name" value="CHD"/>
    <property type="match status" value="1"/>
</dbReference>
<dbReference type="EC" id="4.6.1.1" evidence="5"/>
<dbReference type="InterPro" id="IPR036457">
    <property type="entry name" value="PPM-type-like_dom_sf"/>
</dbReference>
<keyword evidence="12" id="KW-0460">Magnesium</keyword>
<dbReference type="Gene3D" id="3.60.40.10">
    <property type="entry name" value="PPM-type phosphatase domain"/>
    <property type="match status" value="1"/>
</dbReference>
<evidence type="ECO:0000256" key="9">
    <source>
        <dbReference type="ARBA" id="ARBA00022737"/>
    </source>
</evidence>
<evidence type="ECO:0000256" key="2">
    <source>
        <dbReference type="ARBA" id="ARBA00001946"/>
    </source>
</evidence>
<dbReference type="PROSITE" id="PS51746">
    <property type="entry name" value="PPM_2"/>
    <property type="match status" value="1"/>
</dbReference>
<evidence type="ECO:0000259" key="20">
    <source>
        <dbReference type="PROSITE" id="PS51746"/>
    </source>
</evidence>
<proteinExistence type="inferred from homology"/>
<dbReference type="SMART" id="SM00332">
    <property type="entry name" value="PP2Cc"/>
    <property type="match status" value="1"/>
</dbReference>
<feature type="compositionally biased region" description="Basic and acidic residues" evidence="17">
    <location>
        <begin position="273"/>
        <end position="299"/>
    </location>
</feature>
<feature type="region of interest" description="Disordered" evidence="17">
    <location>
        <begin position="1067"/>
        <end position="1096"/>
    </location>
</feature>
<evidence type="ECO:0000256" key="15">
    <source>
        <dbReference type="ARBA" id="ARBA00032597"/>
    </source>
</evidence>
<keyword evidence="8" id="KW-0479">Metal-binding</keyword>
<dbReference type="InterPro" id="IPR003591">
    <property type="entry name" value="Leu-rich_rpt_typical-subtyp"/>
</dbReference>
<evidence type="ECO:0000256" key="6">
    <source>
        <dbReference type="ARBA" id="ARBA00021420"/>
    </source>
</evidence>
<comment type="function">
    <text evidence="3">Plays essential roles in regulation of cellular metabolism by catalyzing the synthesis of a second messenger, cAMP.</text>
</comment>
<feature type="region of interest" description="Disordered" evidence="17">
    <location>
        <begin position="343"/>
        <end position="386"/>
    </location>
</feature>
<dbReference type="GO" id="GO:0005524">
    <property type="term" value="F:ATP binding"/>
    <property type="evidence" value="ECO:0007669"/>
    <property type="project" value="UniProtKB-KW"/>
</dbReference>
<dbReference type="OrthoDB" id="2021138at2759"/>
<feature type="compositionally biased region" description="Low complexity" evidence="17">
    <location>
        <begin position="1"/>
        <end position="21"/>
    </location>
</feature>
<evidence type="ECO:0000256" key="7">
    <source>
        <dbReference type="ARBA" id="ARBA00022614"/>
    </source>
</evidence>
<evidence type="ECO:0000256" key="4">
    <source>
        <dbReference type="ARBA" id="ARBA00005381"/>
    </source>
</evidence>
<dbReference type="SMART" id="SM00369">
    <property type="entry name" value="LRR_TYP"/>
    <property type="match status" value="11"/>
</dbReference>
<evidence type="ECO:0000256" key="11">
    <source>
        <dbReference type="ARBA" id="ARBA00022840"/>
    </source>
</evidence>
<dbReference type="Pfam" id="PF08509">
    <property type="entry name" value="Ad_cyc_g-alpha"/>
    <property type="match status" value="1"/>
</dbReference>
<comment type="similarity">
    <text evidence="4">Belongs to the adenylyl cyclase class-3 family.</text>
</comment>
<dbReference type="InterPro" id="IPR000159">
    <property type="entry name" value="RA_dom"/>
</dbReference>
<evidence type="ECO:0000256" key="8">
    <source>
        <dbReference type="ARBA" id="ARBA00022723"/>
    </source>
</evidence>
<dbReference type="SMART" id="SM00364">
    <property type="entry name" value="LRR_BAC"/>
    <property type="match status" value="11"/>
</dbReference>
<accession>A0A420HU65</accession>
<comment type="cofactor">
    <cofactor evidence="2">
        <name>Mg(2+)</name>
        <dbReference type="ChEBI" id="CHEBI:18420"/>
    </cofactor>
</comment>
<sequence length="2103" mass="234666">MAKKNTASNNSDNNSNTTSHNGRSTNAFGSPNSLVGMTDDSNQPLPNTRINNEPPRATFSKHASSAYFQEQDKRQNNSDYFTRNIAVFKADGRRSSLPSQDHCQIPTGTPKFSASWMTLTSAPLTLPSSAGFNTKFSNESYEKNSHGASTPPIGLARSTDVNNLPGSLFVKEDDSRRPSVASIKTSSSQSSKSSFNPAAINKRIHAYFGEDLMGKERSDISITSHGKDVLSHNLMRNQAHRTTSPMTESTRDTTRQREASPTNRRAVTPVPSRDVDISKYGEAPVREKLSGPDKDRYSSDKVNVSVASPRSINQNMLLANKTSDMDSEELNINYRPRGRASTLKGSLWTNSNTDQRFRSKSPNSATRNTTFQKTNGKINDVNSPSIPTKRGILRRFRKYKDIGPLRSKEIPNSMQSFNTTGLQHEHSRGLASSETIVGSWNGDGSTLGSEVSFLKPESNRPFPPNCRQGTFSKLQLRKGRNRTYDGNDTNLEYGFENPTGLLFSLDTNLNNMEGILAKPPLLTPLDKNALGKFEDETKIMAEINGSLGWNAPESWAVKKVQDDTICQADVDKTYTPPRENEKLKPYCIRIFRLDGTFATLSTPLDATVAELMSQLGRKTYMTDTLANYQIVMKKHDLQRILGPAERPVVIQKRFLEQVGYEERDKIEDVGREDNSYLCRFSFIPARESGFATLTADPGISRVQKYSHVDLSGRNLITIPIALYSRASEIISLNLSRNLSLDLPRDFIQSCQNLRDIKFNNNDAWKFPVSLSRAARLTILDVSNNRFEQLEDAELDRLVNLLSLKLANNRLGSLPMYFGSFKSLRTLNVSSNFLDSFPKFLCDLESLVDLDLSFNSIANLPDEICQLVNLERFVITNNRLNRSLPDTFCQLINLKEVDIRYNTLSSIDVVARLPKVDQISADHNSVSVCECEFSKIRILRLNSNPVTKFEILNLVPTLTTLNLSNAKLAHIPDANFDKMPNLIKLVLDINHFVSLPIHIGKLRKLEHFSIARNALSSLPAEIGCLTELRFLDVRQNNLKKLPIEIWWANKLETLNISSNVLENFPMPASRPPQVPGEIQHLPHGPTSNTPGPNSTTSSVEELGALEAFGHRNPSQLFNSPLGAGGSPLSGITERRNSVVSAYGKRGRQSSTVSRTASEIGHVTPSPPQIRKDSNVSSRLVNTFAKSLKNLLLADNQLDDDVFDKLILLGELRVLNLSYNDLSDIPHRSIKSWPQLSELYLSGNELTSLPSDDFEEFSLLQVLYINGNRFQTLPAELGKAHRLAVLDCGNNSLKYNVSNWPYDWNWNWNTNLKYLNFSGNKRLEIKPSAPGSAGNRDGRDLTNFNALQNLRVLGLMDVTLTIPLIPDQTEDRRVRTSGSLAGQLSYGMADTLGKNEHLSIIDMVVPRFNSSEAELLMGMFDGQALVSGGSKIAKYLHENFGRIFSEEMKRLSLTQGETPSDALRRAFLSLNKDLATAAIQNAEERSQISHRGATTAPANGALSYSDLKSGSVATVVYLQNSELYVANVGDAQGILIHSEGGHRTLTRKHDPAEPNERQRIRDAGGWVSRQGKLNDILEVSRAFGYLEIMPAVQAAPHVTHVTIKEQDEIILIASRELWEYLSPELVVDVARYERGDLMRAAQRLRDLAIAFGATNKLMVMIIGVSDLKKRNLRTHRLQSLFLNSGAFFDDNYAPMRRPKKKGENIDDSGLRRLDAEVDAPIGYLSIVFTDIKSSTLMWETFPSAMRSAIKLHNEVMRRQLRLIGGYEVKTEGDAFMVSFPTATSALLWCFAVQQALLEVQWPSEVVSSVLGQEIYDDDQTLIFKGLSVRMGIHWGQPVCEPDPVTRRMDYFGPMVNRAARVASVADGGQVTVSADFISEIQRCLETYNDNDRSDSTGSEDTFENEANSQAIRRELRSLSTQGFEVKDMGERKLKGLENPEYIYLMYPHTLSGRFHYHQRPAEGDTIVAVEGIAKISDASELDIDIDSIWSLWHVCLRLEMLCSGLEGSKNSDIDLNSPEISVLEKFKSRGGEISDKILIKLLTHQITRIEACITSLEVRHLAIGKCLINDINQLQGPIKHTLSSLSAQLKELQKYRAKYGDLADK</sequence>
<dbReference type="InterPro" id="IPR001611">
    <property type="entry name" value="Leu-rich_rpt"/>
</dbReference>
<evidence type="ECO:0000256" key="5">
    <source>
        <dbReference type="ARBA" id="ARBA00012201"/>
    </source>
</evidence>
<feature type="compositionally biased region" description="Polar residues" evidence="17">
    <location>
        <begin position="22"/>
        <end position="51"/>
    </location>
</feature>
<organism evidence="21 22">
    <name type="scientific">Erysiphe neolycopersici</name>
    <dbReference type="NCBI Taxonomy" id="212602"/>
    <lineage>
        <taxon>Eukaryota</taxon>
        <taxon>Fungi</taxon>
        <taxon>Dikarya</taxon>
        <taxon>Ascomycota</taxon>
        <taxon>Pezizomycotina</taxon>
        <taxon>Leotiomycetes</taxon>
        <taxon>Erysiphales</taxon>
        <taxon>Erysiphaceae</taxon>
        <taxon>Erysiphe</taxon>
    </lineage>
</organism>
<dbReference type="PANTHER" id="PTHR48051">
    <property type="match status" value="1"/>
</dbReference>